<evidence type="ECO:0000313" key="2">
    <source>
        <dbReference type="EMBL" id="NVD45163.1"/>
    </source>
</evidence>
<dbReference type="EMBL" id="JABWGV010000003">
    <property type="protein sequence ID" value="NVD45163.1"/>
    <property type="molecule type" value="Genomic_DNA"/>
</dbReference>
<comment type="caution">
    <text evidence="2">The sequence shown here is derived from an EMBL/GenBank/DDBJ whole genome shotgun (WGS) entry which is preliminary data.</text>
</comment>
<keyword evidence="2" id="KW-0269">Exonuclease</keyword>
<dbReference type="GO" id="GO:0016020">
    <property type="term" value="C:membrane"/>
    <property type="evidence" value="ECO:0007669"/>
    <property type="project" value="GOC"/>
</dbReference>
<protein>
    <submittedName>
        <fullName evidence="2">Endonuclease/exonuclease/phosphatase family protein</fullName>
    </submittedName>
</protein>
<dbReference type="InterPro" id="IPR036691">
    <property type="entry name" value="Endo/exonu/phosph_ase_sf"/>
</dbReference>
<keyword evidence="2" id="KW-0255">Endonuclease</keyword>
<dbReference type="Gene3D" id="3.60.10.10">
    <property type="entry name" value="Endonuclease/exonuclease/phosphatase"/>
    <property type="match status" value="1"/>
</dbReference>
<dbReference type="PANTHER" id="PTHR14859:SF15">
    <property type="entry name" value="ENDONUCLEASE_EXONUCLEASE_PHOSPHATASE DOMAIN-CONTAINING PROTEIN"/>
    <property type="match status" value="1"/>
</dbReference>
<dbReference type="Proteomes" id="UP000561438">
    <property type="component" value="Unassembled WGS sequence"/>
</dbReference>
<dbReference type="AlphaFoldDB" id="A0A850H5N6"/>
<dbReference type="Pfam" id="PF03372">
    <property type="entry name" value="Exo_endo_phos"/>
    <property type="match status" value="1"/>
</dbReference>
<keyword evidence="2" id="KW-0540">Nuclease</keyword>
<dbReference type="GO" id="GO:0004527">
    <property type="term" value="F:exonuclease activity"/>
    <property type="evidence" value="ECO:0007669"/>
    <property type="project" value="UniProtKB-KW"/>
</dbReference>
<dbReference type="PROSITE" id="PS51257">
    <property type="entry name" value="PROKAR_LIPOPROTEIN"/>
    <property type="match status" value="1"/>
</dbReference>
<dbReference type="InterPro" id="IPR005135">
    <property type="entry name" value="Endo/exonuclease/phosphatase"/>
</dbReference>
<dbReference type="RefSeq" id="WP_176267490.1">
    <property type="nucleotide sequence ID" value="NZ_JABWGV010000003.1"/>
</dbReference>
<name>A0A850H5N6_9SPHN</name>
<evidence type="ECO:0000313" key="3">
    <source>
        <dbReference type="Proteomes" id="UP000561438"/>
    </source>
</evidence>
<sequence length="267" mass="28782">MLDRRELLAMGAASFTLSACASLASSTRRIRVATFNIWHDAGDWPARLPLLVQALRGIDADVIGLQEVLQDSGKNLPNQARTIADALGGYSVHFASTAPKNAANRYGNAILSRLPAVSEDWRALAPASDHRTALRLRVNLGSRSVDVVNTHLAWKPEQGPMRAQQIGDLLEWLPADSVPRIVMGDFNAELSAPELAPLTNRFTSALAAGASDTTLNTAEGHRARVIDHIFVDPAFFTVTDARRFGDLPVGANYPSDHFGVAAELRVG</sequence>
<accession>A0A850H5N6</accession>
<proteinExistence type="predicted"/>
<dbReference type="GO" id="GO:0006506">
    <property type="term" value="P:GPI anchor biosynthetic process"/>
    <property type="evidence" value="ECO:0007669"/>
    <property type="project" value="TreeGrafter"/>
</dbReference>
<dbReference type="PANTHER" id="PTHR14859">
    <property type="entry name" value="CALCOFLUOR WHITE HYPERSENSITIVE PROTEIN PRECURSOR"/>
    <property type="match status" value="1"/>
</dbReference>
<dbReference type="GO" id="GO:0004519">
    <property type="term" value="F:endonuclease activity"/>
    <property type="evidence" value="ECO:0007669"/>
    <property type="project" value="UniProtKB-KW"/>
</dbReference>
<keyword evidence="3" id="KW-1185">Reference proteome</keyword>
<keyword evidence="2" id="KW-0378">Hydrolase</keyword>
<gene>
    <name evidence="2" type="ORF">HUV48_09040</name>
</gene>
<dbReference type="InterPro" id="IPR051916">
    <property type="entry name" value="GPI-anchor_lipid_remodeler"/>
</dbReference>
<organism evidence="2 3">
    <name type="scientific">Qipengyuania atrilutea</name>
    <dbReference type="NCBI Taxonomy" id="2744473"/>
    <lineage>
        <taxon>Bacteria</taxon>
        <taxon>Pseudomonadati</taxon>
        <taxon>Pseudomonadota</taxon>
        <taxon>Alphaproteobacteria</taxon>
        <taxon>Sphingomonadales</taxon>
        <taxon>Erythrobacteraceae</taxon>
        <taxon>Qipengyuania</taxon>
    </lineage>
</organism>
<feature type="domain" description="Endonuclease/exonuclease/phosphatase" evidence="1">
    <location>
        <begin position="33"/>
        <end position="257"/>
    </location>
</feature>
<evidence type="ECO:0000259" key="1">
    <source>
        <dbReference type="Pfam" id="PF03372"/>
    </source>
</evidence>
<reference evidence="2 3" key="1">
    <citation type="submission" date="2020-06" db="EMBL/GenBank/DDBJ databases">
        <title>Altererythrobacter sp. HHU K3-1.</title>
        <authorList>
            <person name="Zhang D."/>
            <person name="Xue H."/>
        </authorList>
    </citation>
    <scope>NUCLEOTIDE SEQUENCE [LARGE SCALE GENOMIC DNA]</scope>
    <source>
        <strain evidence="2 3">HHU K3-1</strain>
    </source>
</reference>
<dbReference type="SUPFAM" id="SSF56219">
    <property type="entry name" value="DNase I-like"/>
    <property type="match status" value="1"/>
</dbReference>